<evidence type="ECO:0000313" key="4">
    <source>
        <dbReference type="EMBL" id="MFD2615018.1"/>
    </source>
</evidence>
<comment type="caution">
    <text evidence="4">The sequence shown here is derived from an EMBL/GenBank/DDBJ whole genome shotgun (WGS) entry which is preliminary data.</text>
</comment>
<proteinExistence type="predicted"/>
<dbReference type="InterPro" id="IPR043519">
    <property type="entry name" value="NT_sf"/>
</dbReference>
<dbReference type="CDD" id="cd05403">
    <property type="entry name" value="NT_KNTase_like"/>
    <property type="match status" value="1"/>
</dbReference>
<accession>A0ABW5PJV7</accession>
<dbReference type="InterPro" id="IPR025184">
    <property type="entry name" value="AadA_C"/>
</dbReference>
<feature type="domain" description="Adenylyltransferase AadA C-terminal" evidence="3">
    <location>
        <begin position="178"/>
        <end position="238"/>
    </location>
</feature>
<dbReference type="SUPFAM" id="SSF81301">
    <property type="entry name" value="Nucleotidyltransferase"/>
    <property type="match status" value="1"/>
</dbReference>
<dbReference type="EMBL" id="JBHUME010000015">
    <property type="protein sequence ID" value="MFD2615018.1"/>
    <property type="molecule type" value="Genomic_DNA"/>
</dbReference>
<reference evidence="5" key="1">
    <citation type="journal article" date="2019" name="Int. J. Syst. Evol. Microbiol.">
        <title>The Global Catalogue of Microorganisms (GCM) 10K type strain sequencing project: providing services to taxonomists for standard genome sequencing and annotation.</title>
        <authorList>
            <consortium name="The Broad Institute Genomics Platform"/>
            <consortium name="The Broad Institute Genome Sequencing Center for Infectious Disease"/>
            <person name="Wu L."/>
            <person name="Ma J."/>
        </authorList>
    </citation>
    <scope>NUCLEOTIDE SEQUENCE [LARGE SCALE GENOMIC DNA]</scope>
    <source>
        <strain evidence="5">KCTC 3950</strain>
    </source>
</reference>
<sequence>MLPETAGRTMSRLCELLEGRTTIVKSVYLYGSVALGDYIEGSSDIDFVAVLRESPSEEEVKLIAASHAQVEEEFPGTDIMGSYLLEQDLGEYPTEKSVLLTYYNRQLNADRTGADLNPITWWILKHHGVRVHGQELQFSYNTDASMLVRYVKDNLNSYWAGKIVELETLRELADDAALEGMTERLDEAVEWCVLGMLRQLYTIKEHGIKSKSAAGWYGLANLPERWHPLIKEAIHIKRLSPERLYSSNVQRLADLIALLRWIRDEANGAGAETNTMLRK</sequence>
<keyword evidence="5" id="KW-1185">Reference proteome</keyword>
<name>A0ABW5PJV7_9BACL</name>
<keyword evidence="1" id="KW-0808">Transferase</keyword>
<dbReference type="Gene3D" id="3.30.460.10">
    <property type="entry name" value="Beta Polymerase, domain 2"/>
    <property type="match status" value="1"/>
</dbReference>
<evidence type="ECO:0000259" key="2">
    <source>
        <dbReference type="Pfam" id="PF01909"/>
    </source>
</evidence>
<dbReference type="InterPro" id="IPR002934">
    <property type="entry name" value="Polymerase_NTP_transf_dom"/>
</dbReference>
<gene>
    <name evidence="4" type="ORF">ACFSUF_21610</name>
</gene>
<feature type="domain" description="Polymerase nucleotidyl transferase" evidence="2">
    <location>
        <begin position="16"/>
        <end position="74"/>
    </location>
</feature>
<evidence type="ECO:0000313" key="5">
    <source>
        <dbReference type="Proteomes" id="UP001597541"/>
    </source>
</evidence>
<dbReference type="Pfam" id="PF13427">
    <property type="entry name" value="AadA_C"/>
    <property type="match status" value="1"/>
</dbReference>
<dbReference type="Proteomes" id="UP001597541">
    <property type="component" value="Unassembled WGS sequence"/>
</dbReference>
<dbReference type="Pfam" id="PF01909">
    <property type="entry name" value="NTP_transf_2"/>
    <property type="match status" value="1"/>
</dbReference>
<evidence type="ECO:0000259" key="3">
    <source>
        <dbReference type="Pfam" id="PF13427"/>
    </source>
</evidence>
<evidence type="ECO:0000256" key="1">
    <source>
        <dbReference type="ARBA" id="ARBA00022679"/>
    </source>
</evidence>
<dbReference type="RefSeq" id="WP_377606487.1">
    <property type="nucleotide sequence ID" value="NZ_JBHUME010000015.1"/>
</dbReference>
<organism evidence="4 5">
    <name type="scientific">Paenibacillus gansuensis</name>
    <dbReference type="NCBI Taxonomy" id="306542"/>
    <lineage>
        <taxon>Bacteria</taxon>
        <taxon>Bacillati</taxon>
        <taxon>Bacillota</taxon>
        <taxon>Bacilli</taxon>
        <taxon>Bacillales</taxon>
        <taxon>Paenibacillaceae</taxon>
        <taxon>Paenibacillus</taxon>
    </lineage>
</organism>
<protein>
    <submittedName>
        <fullName evidence="4">Nucleotidyltransferase domain-containing protein</fullName>
    </submittedName>
</protein>